<evidence type="ECO:0000256" key="5">
    <source>
        <dbReference type="ARBA" id="ARBA00022853"/>
    </source>
</evidence>
<evidence type="ECO:0000256" key="6">
    <source>
        <dbReference type="ARBA" id="ARBA00023015"/>
    </source>
</evidence>
<name>A0A0W8F4M6_9ZZZZ</name>
<dbReference type="GO" id="GO:0005737">
    <property type="term" value="C:cytoplasm"/>
    <property type="evidence" value="ECO:0007669"/>
    <property type="project" value="TreeGrafter"/>
</dbReference>
<keyword evidence="7" id="KW-0804">Transcription</keyword>
<dbReference type="AlphaFoldDB" id="A0A0W8F4M6"/>
<evidence type="ECO:0000256" key="3">
    <source>
        <dbReference type="ARBA" id="ARBA00022491"/>
    </source>
</evidence>
<gene>
    <name evidence="9" type="ORF">ASZ90_014510</name>
</gene>
<dbReference type="InterPro" id="IPR037138">
    <property type="entry name" value="His_deacetylse_dom_sf"/>
</dbReference>
<evidence type="ECO:0000313" key="9">
    <source>
        <dbReference type="EMBL" id="KUG15828.1"/>
    </source>
</evidence>
<keyword evidence="3" id="KW-0678">Repressor</keyword>
<keyword evidence="5" id="KW-0156">Chromatin regulator</keyword>
<organism evidence="9">
    <name type="scientific">hydrocarbon metagenome</name>
    <dbReference type="NCBI Taxonomy" id="938273"/>
    <lineage>
        <taxon>unclassified sequences</taxon>
        <taxon>metagenomes</taxon>
        <taxon>ecological metagenomes</taxon>
    </lineage>
</organism>
<dbReference type="GO" id="GO:0141221">
    <property type="term" value="F:histone deacetylase activity, hydrolytic mechanism"/>
    <property type="evidence" value="ECO:0007669"/>
    <property type="project" value="UniProtKB-EC"/>
</dbReference>
<accession>A0A0W8F4M6</accession>
<evidence type="ECO:0000256" key="4">
    <source>
        <dbReference type="ARBA" id="ARBA00022801"/>
    </source>
</evidence>
<dbReference type="Gene3D" id="3.40.800.20">
    <property type="entry name" value="Histone deacetylase domain"/>
    <property type="match status" value="1"/>
</dbReference>
<keyword evidence="6" id="KW-0805">Transcription regulation</keyword>
<dbReference type="CDD" id="cd09992">
    <property type="entry name" value="HDAC_classII"/>
    <property type="match status" value="1"/>
</dbReference>
<comment type="similarity">
    <text evidence="1">Belongs to the histone deacetylase family. HD type 2 subfamily.</text>
</comment>
<dbReference type="GO" id="GO:0000118">
    <property type="term" value="C:histone deacetylase complex"/>
    <property type="evidence" value="ECO:0007669"/>
    <property type="project" value="TreeGrafter"/>
</dbReference>
<dbReference type="EMBL" id="LNQE01001526">
    <property type="protein sequence ID" value="KUG15828.1"/>
    <property type="molecule type" value="Genomic_DNA"/>
</dbReference>
<dbReference type="InterPro" id="IPR000286">
    <property type="entry name" value="HDACs"/>
</dbReference>
<feature type="domain" description="Histone deacetylase" evidence="8">
    <location>
        <begin position="20"/>
        <end position="286"/>
    </location>
</feature>
<dbReference type="Pfam" id="PF00850">
    <property type="entry name" value="Hist_deacetyl"/>
    <property type="match status" value="1"/>
</dbReference>
<comment type="caution">
    <text evidence="9">The sequence shown here is derived from an EMBL/GenBank/DDBJ whole genome shotgun (WGS) entry which is preliminary data.</text>
</comment>
<proteinExistence type="inferred from homology"/>
<dbReference type="PANTHER" id="PTHR10625">
    <property type="entry name" value="HISTONE DEACETYLASE HDAC1-RELATED"/>
    <property type="match status" value="1"/>
</dbReference>
<evidence type="ECO:0000256" key="7">
    <source>
        <dbReference type="ARBA" id="ARBA00023163"/>
    </source>
</evidence>
<dbReference type="InterPro" id="IPR023801">
    <property type="entry name" value="His_deacetylse_dom"/>
</dbReference>
<evidence type="ECO:0000256" key="1">
    <source>
        <dbReference type="ARBA" id="ARBA00007738"/>
    </source>
</evidence>
<evidence type="ECO:0000259" key="8">
    <source>
        <dbReference type="Pfam" id="PF00850"/>
    </source>
</evidence>
<protein>
    <recommendedName>
        <fullName evidence="2">histone deacetylase</fullName>
        <ecNumber evidence="2">3.5.1.98</ecNumber>
    </recommendedName>
</protein>
<dbReference type="InterPro" id="IPR023696">
    <property type="entry name" value="Ureohydrolase_dom_sf"/>
</dbReference>
<keyword evidence="4" id="KW-0378">Hydrolase</keyword>
<reference evidence="9" key="1">
    <citation type="journal article" date="2015" name="Proc. Natl. Acad. Sci. U.S.A.">
        <title>Networks of energetic and metabolic interactions define dynamics in microbial communities.</title>
        <authorList>
            <person name="Embree M."/>
            <person name="Liu J.K."/>
            <person name="Al-Bassam M.M."/>
            <person name="Zengler K."/>
        </authorList>
    </citation>
    <scope>NUCLEOTIDE SEQUENCE</scope>
</reference>
<dbReference type="EC" id="3.5.1.98" evidence="2"/>
<sequence>MTRCTIILNPLSVHHDAAGHPESELRMEHILPALPGSLATVTAPPARMEDLRRVHEEEYLSRLEDLSAGCPPGAVWHLDPDTYLTSGTWDAARAAAGAAVTAVAEALQGRPAFALVRPPGHHAGPMYGMGFCLINNAAVAAAYAVEQGSRVAIIDWDVHHGNGTQHIFYDSDRVLYCSVHRSPFFPGTGRPDETGAGAGEGFTVNVPLPRGSGNTQYLRVMDEIILPETAAFDPDLVIISAGQDALADDVLGGMRLSPEIFGTFTERVCSVARNPTALVLEGGYGRSHGLAIREILAVLEAWE</sequence>
<dbReference type="PANTHER" id="PTHR10625:SF5">
    <property type="entry name" value="HISTONE DEACETYLASE"/>
    <property type="match status" value="1"/>
</dbReference>
<dbReference type="GO" id="GO:0040029">
    <property type="term" value="P:epigenetic regulation of gene expression"/>
    <property type="evidence" value="ECO:0007669"/>
    <property type="project" value="TreeGrafter"/>
</dbReference>
<dbReference type="PRINTS" id="PR01270">
    <property type="entry name" value="HDASUPER"/>
</dbReference>
<evidence type="ECO:0000256" key="2">
    <source>
        <dbReference type="ARBA" id="ARBA00012111"/>
    </source>
</evidence>
<dbReference type="SUPFAM" id="SSF52768">
    <property type="entry name" value="Arginase/deacetylase"/>
    <property type="match status" value="1"/>
</dbReference>